<comment type="similarity">
    <text evidence="1">Belongs to the CBP3 family.</text>
</comment>
<dbReference type="PANTHER" id="PTHR12184:SF1">
    <property type="entry name" value="UBIQUINOL-CYTOCHROME-C REDUCTASE COMPLEX ASSEMBLY FACTOR 1"/>
    <property type="match status" value="1"/>
</dbReference>
<accession>A0A4R0R9V7</accession>
<dbReference type="Proteomes" id="UP000292702">
    <property type="component" value="Unassembled WGS sequence"/>
</dbReference>
<dbReference type="STRING" id="92696.A0A4R0R9V7"/>
<feature type="domain" description="Ubiquinol-cytochrome c chaperone" evidence="3">
    <location>
        <begin position="109"/>
        <end position="170"/>
    </location>
</feature>
<protein>
    <submittedName>
        <fullName evidence="4">Protein cbp3, mitochondrial</fullName>
    </submittedName>
</protein>
<dbReference type="OrthoDB" id="10253878at2759"/>
<dbReference type="AlphaFoldDB" id="A0A4R0R9V7"/>
<evidence type="ECO:0000313" key="5">
    <source>
        <dbReference type="Proteomes" id="UP000292702"/>
    </source>
</evidence>
<dbReference type="GO" id="GO:0034551">
    <property type="term" value="P:mitochondrial respiratory chain complex III assembly"/>
    <property type="evidence" value="ECO:0007669"/>
    <property type="project" value="TreeGrafter"/>
</dbReference>
<name>A0A4R0R9V7_9APHY</name>
<evidence type="ECO:0000313" key="4">
    <source>
        <dbReference type="EMBL" id="TCD63403.1"/>
    </source>
</evidence>
<feature type="region of interest" description="Disordered" evidence="2">
    <location>
        <begin position="17"/>
        <end position="50"/>
    </location>
</feature>
<comment type="caution">
    <text evidence="4">The sequence shown here is derived from an EMBL/GenBank/DDBJ whole genome shotgun (WGS) entry which is preliminary data.</text>
</comment>
<feature type="domain" description="Ubiquinol-cytochrome c chaperone" evidence="3">
    <location>
        <begin position="213"/>
        <end position="264"/>
    </location>
</feature>
<keyword evidence="5" id="KW-1185">Reference proteome</keyword>
<sequence length="375" mass="41940">MAARAIVARRVRQPAPAIRLARRTLSSQVPSSSAPPPSPESSPNPPPRKQTWLAGLLKENPTLMRAFVGLSRVTGYGGKKQVAGRRALYMYERVCRPKPDEDMAFWQDECHMPPTFQSWFSVTNLHVWLLTVRLRALPPHESRFLIQGLIDHFFLDVEERVRAVLQPSNHNPRAVPRPPIAFYKNPNAKDADVDAAPPIPGKKPRPKGNAPERIVTRQMKIFKEQWAGLGMSLDLALGTTQHSDVEMAGAVWRNFLGGRGARGIVYPSSPNAQNYFRRSVNLVGGMVESVKKLDEVGLEVEEKRDDGSGVHDYLPEEADKYVAYPELMEALITYVRKELVRLERLSDEDVLGSGVIGREGEGVEKLKFGRIRASP</sequence>
<organism evidence="4 5">
    <name type="scientific">Steccherinum ochraceum</name>
    <dbReference type="NCBI Taxonomy" id="92696"/>
    <lineage>
        <taxon>Eukaryota</taxon>
        <taxon>Fungi</taxon>
        <taxon>Dikarya</taxon>
        <taxon>Basidiomycota</taxon>
        <taxon>Agaricomycotina</taxon>
        <taxon>Agaricomycetes</taxon>
        <taxon>Polyporales</taxon>
        <taxon>Steccherinaceae</taxon>
        <taxon>Steccherinum</taxon>
    </lineage>
</organism>
<evidence type="ECO:0000256" key="2">
    <source>
        <dbReference type="SAM" id="MobiDB-lite"/>
    </source>
</evidence>
<evidence type="ECO:0000256" key="1">
    <source>
        <dbReference type="ARBA" id="ARBA00006407"/>
    </source>
</evidence>
<proteinExistence type="inferred from homology"/>
<dbReference type="EMBL" id="RWJN01000300">
    <property type="protein sequence ID" value="TCD63403.1"/>
    <property type="molecule type" value="Genomic_DNA"/>
</dbReference>
<evidence type="ECO:0000259" key="3">
    <source>
        <dbReference type="Pfam" id="PF03981"/>
    </source>
</evidence>
<dbReference type="GO" id="GO:0005739">
    <property type="term" value="C:mitochondrion"/>
    <property type="evidence" value="ECO:0007669"/>
    <property type="project" value="TreeGrafter"/>
</dbReference>
<gene>
    <name evidence="4" type="primary">CBP3</name>
    <name evidence="4" type="ORF">EIP91_005585</name>
</gene>
<feature type="compositionally biased region" description="Pro residues" evidence="2">
    <location>
        <begin position="33"/>
        <end position="48"/>
    </location>
</feature>
<dbReference type="InterPro" id="IPR021150">
    <property type="entry name" value="Ubiq_cyt_c_chap"/>
</dbReference>
<dbReference type="PANTHER" id="PTHR12184">
    <property type="entry name" value="UBIQUINOL-CYTOCHROME C REDUCTASE COMPLEX ASSEMBLY FACTOR 1 FAMILY MEMBER"/>
    <property type="match status" value="1"/>
</dbReference>
<dbReference type="Pfam" id="PF03981">
    <property type="entry name" value="Ubiq_cyt_C_chap"/>
    <property type="match status" value="2"/>
</dbReference>
<reference evidence="4 5" key="1">
    <citation type="submission" date="2018-11" db="EMBL/GenBank/DDBJ databases">
        <title>Genome assembly of Steccherinum ochraceum LE-BIN_3174, the white-rot fungus of the Steccherinaceae family (The Residual Polyporoid clade, Polyporales, Basidiomycota).</title>
        <authorList>
            <person name="Fedorova T.V."/>
            <person name="Glazunova O.A."/>
            <person name="Landesman E.O."/>
            <person name="Moiseenko K.V."/>
            <person name="Psurtseva N.V."/>
            <person name="Savinova O.S."/>
            <person name="Shakhova N.V."/>
            <person name="Tyazhelova T.V."/>
            <person name="Vasina D.V."/>
        </authorList>
    </citation>
    <scope>NUCLEOTIDE SEQUENCE [LARGE SCALE GENOMIC DNA]</scope>
    <source>
        <strain evidence="4 5">LE-BIN_3174</strain>
    </source>
</reference>
<dbReference type="InterPro" id="IPR007129">
    <property type="entry name" value="Ubiqinol_cyt_c_chaperone_CPB3"/>
</dbReference>
<feature type="region of interest" description="Disordered" evidence="2">
    <location>
        <begin position="186"/>
        <end position="210"/>
    </location>
</feature>